<dbReference type="EMBL" id="VFPH01000002">
    <property type="protein sequence ID" value="TQM37527.1"/>
    <property type="molecule type" value="Genomic_DNA"/>
</dbReference>
<dbReference type="SUPFAM" id="SSF47240">
    <property type="entry name" value="Ferritin-like"/>
    <property type="match status" value="1"/>
</dbReference>
<dbReference type="AlphaFoldDB" id="A0A543FUK9"/>
<dbReference type="OrthoDB" id="954262at2"/>
<protein>
    <submittedName>
        <fullName evidence="1">Ferritin-like protein</fullName>
    </submittedName>
</protein>
<dbReference type="Pfam" id="PF13668">
    <property type="entry name" value="Ferritin_2"/>
    <property type="match status" value="1"/>
</dbReference>
<keyword evidence="2" id="KW-1185">Reference proteome</keyword>
<dbReference type="PROSITE" id="PS51318">
    <property type="entry name" value="TAT"/>
    <property type="match status" value="1"/>
</dbReference>
<sequence>MFKGFSKAFVREAINRSAENEVDRRRFLRVAGFTTAGVVGGGALAGGGLSAPPSTAAIRTVAEVSDDAAISDAAVLNFALNLEYLEAEFYLRAVTGEGLDDNQIDGVGTVGGVTGGRQVEFTDQVLKANATEIANDERAHVDFLRTALGDAKVARPAIDLDEAFTAAALAAGLIEDGERFDVFGSEDNFLLGAFVFEDVGVTAYKGAAPLIENKTFLDAAAGILAVEAYHAGLIRASLQARGAEEATIAISDARDGLDGEADLDQGLELDGVPNIVPTDENAIAFGRSAGQVLNIVYLNPDSVTSGGFFPDGVNGDINASDDSA</sequence>
<accession>A0A543FUK9</accession>
<proteinExistence type="predicted"/>
<organism evidence="1 2">
    <name type="scientific">Pseudonocardia cypriaca</name>
    <dbReference type="NCBI Taxonomy" id="882449"/>
    <lineage>
        <taxon>Bacteria</taxon>
        <taxon>Bacillati</taxon>
        <taxon>Actinomycetota</taxon>
        <taxon>Actinomycetes</taxon>
        <taxon>Pseudonocardiales</taxon>
        <taxon>Pseudonocardiaceae</taxon>
        <taxon>Pseudonocardia</taxon>
    </lineage>
</organism>
<dbReference type="PANTHER" id="PTHR31694">
    <property type="entry name" value="DESICCATION-LIKE PROTEIN"/>
    <property type="match status" value="1"/>
</dbReference>
<evidence type="ECO:0000313" key="2">
    <source>
        <dbReference type="Proteomes" id="UP000319818"/>
    </source>
</evidence>
<dbReference type="PANTHER" id="PTHR31694:SF26">
    <property type="entry name" value="OS05G0151100 PROTEIN"/>
    <property type="match status" value="1"/>
</dbReference>
<dbReference type="InterPro" id="IPR052965">
    <property type="entry name" value="Pigment-catalase-like"/>
</dbReference>
<name>A0A543FUK9_9PSEU</name>
<dbReference type="Proteomes" id="UP000319818">
    <property type="component" value="Unassembled WGS sequence"/>
</dbReference>
<dbReference type="InterPro" id="IPR006311">
    <property type="entry name" value="TAT_signal"/>
</dbReference>
<comment type="caution">
    <text evidence="1">The sequence shown here is derived from an EMBL/GenBank/DDBJ whole genome shotgun (WGS) entry which is preliminary data.</text>
</comment>
<dbReference type="RefSeq" id="WP_142104339.1">
    <property type="nucleotide sequence ID" value="NZ_VFPH01000002.1"/>
</dbReference>
<evidence type="ECO:0000313" key="1">
    <source>
        <dbReference type="EMBL" id="TQM37527.1"/>
    </source>
</evidence>
<reference evidence="1 2" key="1">
    <citation type="submission" date="2019-06" db="EMBL/GenBank/DDBJ databases">
        <title>Sequencing the genomes of 1000 actinobacteria strains.</title>
        <authorList>
            <person name="Klenk H.-P."/>
        </authorList>
    </citation>
    <scope>NUCLEOTIDE SEQUENCE [LARGE SCALE GENOMIC DNA]</scope>
    <source>
        <strain evidence="1 2">DSM 45511</strain>
    </source>
</reference>
<dbReference type="InterPro" id="IPR009078">
    <property type="entry name" value="Ferritin-like_SF"/>
</dbReference>
<gene>
    <name evidence="1" type="ORF">FB388_4744</name>
</gene>